<reference evidence="1 2" key="1">
    <citation type="submission" date="2018-10" db="EMBL/GenBank/DDBJ databases">
        <title>Draft genome sequence of Pantoea vagans isolated from corpses of the sugarcane aphid Melanaphis sacchari Zehntner.</title>
        <authorList>
            <person name="Toledo E."/>
            <person name="Pena G."/>
            <person name="Lozano L."/>
        </authorList>
    </citation>
    <scope>NUCLEOTIDE SEQUENCE [LARGE SCALE GENOMIC DNA]</scope>
    <source>
        <strain evidence="1 2">ET-90</strain>
    </source>
</reference>
<dbReference type="Proteomes" id="UP000426772">
    <property type="component" value="Unassembled WGS sequence"/>
</dbReference>
<keyword evidence="2" id="KW-1185">Reference proteome</keyword>
<sequence>MTWEVITRTLFDVWYEKQNDDVQEEIAAYLLILEEIGPQLGRPHVDQVKASEYKNMKELRVQVGGHPFRAFFAFDPERKAIVLCAGDKKGEDEKLFYKRMIKIADAEFTSHLASPEIKDDGNA</sequence>
<name>A0ABY3LIX7_9GAMM</name>
<evidence type="ECO:0000313" key="2">
    <source>
        <dbReference type="Proteomes" id="UP000426772"/>
    </source>
</evidence>
<dbReference type="EMBL" id="RCNL01000002">
    <property type="protein sequence ID" value="TXL80003.1"/>
    <property type="molecule type" value="Genomic_DNA"/>
</dbReference>
<dbReference type="RefSeq" id="WP_013196199.1">
    <property type="nucleotide sequence ID" value="NZ_DALYZP010000003.1"/>
</dbReference>
<dbReference type="Pfam" id="PF05973">
    <property type="entry name" value="Gp49"/>
    <property type="match status" value="1"/>
</dbReference>
<comment type="caution">
    <text evidence="1">The sequence shown here is derived from an EMBL/GenBank/DDBJ whole genome shotgun (WGS) entry which is preliminary data.</text>
</comment>
<proteinExistence type="predicted"/>
<protein>
    <submittedName>
        <fullName evidence="1">Type II toxin-antitoxin system RelE/ParE family toxin</fullName>
    </submittedName>
</protein>
<organism evidence="1 2">
    <name type="scientific">Pantoea vagans</name>
    <dbReference type="NCBI Taxonomy" id="470934"/>
    <lineage>
        <taxon>Bacteria</taxon>
        <taxon>Pseudomonadati</taxon>
        <taxon>Pseudomonadota</taxon>
        <taxon>Gammaproteobacteria</taxon>
        <taxon>Enterobacterales</taxon>
        <taxon>Erwiniaceae</taxon>
        <taxon>Pantoea</taxon>
    </lineage>
</organism>
<evidence type="ECO:0000313" key="1">
    <source>
        <dbReference type="EMBL" id="TXL80003.1"/>
    </source>
</evidence>
<accession>A0ABY3LIX7</accession>
<dbReference type="InterPro" id="IPR009241">
    <property type="entry name" value="HigB-like"/>
</dbReference>
<gene>
    <name evidence="1" type="ORF">D9O29_07025</name>
</gene>